<reference evidence="3 4" key="1">
    <citation type="submission" date="2019-09" db="EMBL/GenBank/DDBJ databases">
        <title>Bird 10,000 Genomes (B10K) Project - Family phase.</title>
        <authorList>
            <person name="Zhang G."/>
        </authorList>
    </citation>
    <scope>NUCLEOTIDE SEQUENCE [LARGE SCALE GENOMIC DNA]</scope>
    <source>
        <strain evidence="3">B10K-CU-031-13</strain>
        <tissue evidence="3">Muscle</tissue>
    </source>
</reference>
<evidence type="ECO:0000256" key="1">
    <source>
        <dbReference type="SAM" id="MobiDB-lite"/>
    </source>
</evidence>
<dbReference type="EMBL" id="VZRD01000013">
    <property type="protein sequence ID" value="NWR27753.1"/>
    <property type="molecule type" value="Genomic_DNA"/>
</dbReference>
<dbReference type="PANTHER" id="PTHR40389:SF3">
    <property type="entry name" value="IGE-BINDING PROTEIN"/>
    <property type="match status" value="1"/>
</dbReference>
<keyword evidence="4" id="KW-1185">Reference proteome</keyword>
<dbReference type="InterPro" id="IPR050195">
    <property type="entry name" value="Primate_lentivir_Gag_pol-like"/>
</dbReference>
<dbReference type="InterPro" id="IPR008916">
    <property type="entry name" value="Retrov_capsid_C"/>
</dbReference>
<name>A0A7K4W0E8_9TYRA</name>
<feature type="non-terminal residue" evidence="3">
    <location>
        <position position="1"/>
    </location>
</feature>
<dbReference type="InterPro" id="IPR045345">
    <property type="entry name" value="Gag_p24_C"/>
</dbReference>
<evidence type="ECO:0000313" key="3">
    <source>
        <dbReference type="EMBL" id="NWR27753.1"/>
    </source>
</evidence>
<comment type="caution">
    <text evidence="3">The sequence shown here is derived from an EMBL/GenBank/DDBJ whole genome shotgun (WGS) entry which is preliminary data.</text>
</comment>
<accession>A0A7K4W0E8</accession>
<dbReference type="Gene3D" id="1.10.375.10">
    <property type="entry name" value="Human Immunodeficiency Virus Type 1 Capsid Protein"/>
    <property type="match status" value="1"/>
</dbReference>
<dbReference type="Gene3D" id="1.10.1200.30">
    <property type="match status" value="1"/>
</dbReference>
<dbReference type="PANTHER" id="PTHR40389">
    <property type="entry name" value="ENDOGENOUS RETROVIRUS GROUP K MEMBER 24 GAG POLYPROTEIN-RELATED"/>
    <property type="match status" value="1"/>
</dbReference>
<gene>
    <name evidence="3" type="primary">Ervk24</name>
    <name evidence="3" type="ORF">TACRUB_R10804</name>
</gene>
<feature type="domain" description="Retroviral nucleocapsid Gag protein p24 C-terminal" evidence="2">
    <location>
        <begin position="373"/>
        <end position="437"/>
    </location>
</feature>
<evidence type="ECO:0000259" key="2">
    <source>
        <dbReference type="Pfam" id="PF19317"/>
    </source>
</evidence>
<feature type="region of interest" description="Disordered" evidence="1">
    <location>
        <begin position="108"/>
        <end position="161"/>
    </location>
</feature>
<dbReference type="Pfam" id="PF19317">
    <property type="entry name" value="Gag_p24_C"/>
    <property type="match status" value="1"/>
</dbReference>
<dbReference type="SUPFAM" id="SSF47943">
    <property type="entry name" value="Retrovirus capsid protein, N-terminal core domain"/>
    <property type="match status" value="1"/>
</dbReference>
<dbReference type="InterPro" id="IPR008919">
    <property type="entry name" value="Retrov_capsid_N"/>
</dbReference>
<organism evidence="3 4">
    <name type="scientific">Tachuris rubrigastra</name>
    <dbReference type="NCBI Taxonomy" id="495162"/>
    <lineage>
        <taxon>Eukaryota</taxon>
        <taxon>Metazoa</taxon>
        <taxon>Chordata</taxon>
        <taxon>Craniata</taxon>
        <taxon>Vertebrata</taxon>
        <taxon>Euteleostomi</taxon>
        <taxon>Archelosauria</taxon>
        <taxon>Archosauria</taxon>
        <taxon>Dinosauria</taxon>
        <taxon>Saurischia</taxon>
        <taxon>Theropoda</taxon>
        <taxon>Coelurosauria</taxon>
        <taxon>Aves</taxon>
        <taxon>Neognathae</taxon>
        <taxon>Neoaves</taxon>
        <taxon>Telluraves</taxon>
        <taxon>Australaves</taxon>
        <taxon>Passeriformes</taxon>
        <taxon>Tyrannidae</taxon>
        <taxon>Tachuris</taxon>
    </lineage>
</organism>
<sequence>MERQAAYDILKCFLEKQNTLDKETGDKLKDLLCYRASKGFFTNPAEVFEVLCWREFGDKIWEDTLRDNKDTAKEAKRLGKAWRTVINALKHQHEQRMAGEAAERLRSLKEEEAGSQTPAYPSPPAFSRVFLPGPGETPGQAATSGSVPSQTETGSTPTLSALQPWDADFWRPAPGRGSVPQLSQGQPHRRAAAGGVACTQWAEIARQAAEEGCTDVVQAVVESFPGVYTPAAGGGLQVEIKVLDWKLLSQLRATVADSGIHGEPTRQMLNYIWGGQLLLPTDTRNIMKLVLTQHQQLLFNAHWQALCNETVVVQRVPGGPLQGLSLEKLMGLGPYLRTEAEALLGPDKLRESMRLARMALDKIKAPEGAPFYMGIKQGRDDPLGPFVDRVAAAIQAAGTSEWMHGALLKQCILQNCNPTIRNLILTLPSSWSMEELLQRAAQIPTGAQAFLVDAIKELGQGLKEQTATAQQQVLAALAPLQAPKQAGAGSRLTVCFCCRAPGHIRRERRAGQVWCPSCQNNSHNLAACSKKSGNGKGSAKGHCAKTQV</sequence>
<dbReference type="GO" id="GO:0016032">
    <property type="term" value="P:viral process"/>
    <property type="evidence" value="ECO:0007669"/>
    <property type="project" value="InterPro"/>
</dbReference>
<dbReference type="Pfam" id="PF00607">
    <property type="entry name" value="Gag_p24"/>
    <property type="match status" value="1"/>
</dbReference>
<feature type="non-terminal residue" evidence="3">
    <location>
        <position position="548"/>
    </location>
</feature>
<evidence type="ECO:0000313" key="4">
    <source>
        <dbReference type="Proteomes" id="UP000540952"/>
    </source>
</evidence>
<dbReference type="SUPFAM" id="SSF47353">
    <property type="entry name" value="Retrovirus capsid dimerization domain-like"/>
    <property type="match status" value="1"/>
</dbReference>
<feature type="compositionally biased region" description="Polar residues" evidence="1">
    <location>
        <begin position="140"/>
        <end position="161"/>
    </location>
</feature>
<proteinExistence type="predicted"/>
<dbReference type="Proteomes" id="UP000540952">
    <property type="component" value="Unassembled WGS sequence"/>
</dbReference>
<protein>
    <submittedName>
        <fullName evidence="3">GAK24 protein</fullName>
    </submittedName>
</protein>
<dbReference type="AlphaFoldDB" id="A0A7K4W0E8"/>